<organism evidence="1 2">
    <name type="scientific">Romanomermis culicivorax</name>
    <name type="common">Nematode worm</name>
    <dbReference type="NCBI Taxonomy" id="13658"/>
    <lineage>
        <taxon>Eukaryota</taxon>
        <taxon>Metazoa</taxon>
        <taxon>Ecdysozoa</taxon>
        <taxon>Nematoda</taxon>
        <taxon>Enoplea</taxon>
        <taxon>Dorylaimia</taxon>
        <taxon>Mermithida</taxon>
        <taxon>Mermithoidea</taxon>
        <taxon>Mermithidae</taxon>
        <taxon>Romanomermis</taxon>
    </lineage>
</organism>
<evidence type="ECO:0000313" key="2">
    <source>
        <dbReference type="WBParaSite" id="nRc.2.0.1.t16592-RA"/>
    </source>
</evidence>
<dbReference type="Proteomes" id="UP000887565">
    <property type="component" value="Unplaced"/>
</dbReference>
<sequence>MDCLAERFKVLAIRSVLSKKAKPDALRLVPMPMVTRKQRGNSANAMHYIEATLDGTKRFRKADFGSPLTCMQNDQRVVQGISSTGNGEVESFTDIVQSLQWITKAYKLIDEENFYHEDLNQYINGSIRTSGMILKYLHYLLNGVLCSVPSNLDNRSGKQRLETSTVQRWYNEYYYRRIK</sequence>
<evidence type="ECO:0000313" key="1">
    <source>
        <dbReference type="Proteomes" id="UP000887565"/>
    </source>
</evidence>
<name>A0A915IRF1_ROMCU</name>
<dbReference type="WBParaSite" id="nRc.2.0.1.t16592-RA">
    <property type="protein sequence ID" value="nRc.2.0.1.t16592-RA"/>
    <property type="gene ID" value="nRc.2.0.1.g16592"/>
</dbReference>
<accession>A0A915IRF1</accession>
<keyword evidence="1" id="KW-1185">Reference proteome</keyword>
<dbReference type="InterPro" id="IPR009003">
    <property type="entry name" value="Peptidase_S1_PA"/>
</dbReference>
<dbReference type="InterPro" id="IPR043504">
    <property type="entry name" value="Peptidase_S1_PA_chymotrypsin"/>
</dbReference>
<proteinExistence type="predicted"/>
<reference evidence="2" key="1">
    <citation type="submission" date="2022-11" db="UniProtKB">
        <authorList>
            <consortium name="WormBaseParasite"/>
        </authorList>
    </citation>
    <scope>IDENTIFICATION</scope>
</reference>
<dbReference type="SUPFAM" id="SSF50494">
    <property type="entry name" value="Trypsin-like serine proteases"/>
    <property type="match status" value="1"/>
</dbReference>
<protein>
    <submittedName>
        <fullName evidence="2">Uncharacterized protein</fullName>
    </submittedName>
</protein>
<dbReference type="Gene3D" id="2.40.10.10">
    <property type="entry name" value="Trypsin-like serine proteases"/>
    <property type="match status" value="1"/>
</dbReference>
<dbReference type="AlphaFoldDB" id="A0A915IRF1"/>